<evidence type="ECO:0000259" key="6">
    <source>
        <dbReference type="Pfam" id="PF04873"/>
    </source>
</evidence>
<feature type="region of interest" description="Disordered" evidence="5">
    <location>
        <begin position="159"/>
        <end position="179"/>
    </location>
</feature>
<evidence type="ECO:0000313" key="7">
    <source>
        <dbReference type="EnsemblPlants" id="LPERR07G06380.1"/>
    </source>
</evidence>
<dbReference type="GO" id="GO:0003700">
    <property type="term" value="F:DNA-binding transcription factor activity"/>
    <property type="evidence" value="ECO:0007669"/>
    <property type="project" value="InterPro"/>
</dbReference>
<evidence type="ECO:0000256" key="4">
    <source>
        <dbReference type="ARBA" id="ARBA00023242"/>
    </source>
</evidence>
<feature type="domain" description="Ethylene insensitive 3-like DNA-binding" evidence="6">
    <location>
        <begin position="71"/>
        <end position="159"/>
    </location>
</feature>
<evidence type="ECO:0000256" key="5">
    <source>
        <dbReference type="SAM" id="MobiDB-lite"/>
    </source>
</evidence>
<dbReference type="SUPFAM" id="SSF116768">
    <property type="entry name" value="DNA-binding domain of EIN3-like"/>
    <property type="match status" value="1"/>
</dbReference>
<sequence>MAGNSSSRKRASSSSSSNHHHQHQPKRRRCTPGDGGGGVPLAVALWGMRGRTLERMVTQLARRPWGGNGGGEAPAWWPTAREPWWGTEVAAHMAMAATTTPPVPFAAARRLTKAEKVAVLVAAVKHAAPPDFACSLAAAAARSRLTHAESTVWESALRRERERHVATMPPPRGGEKKPEDVPLVTLLDRRDDDHSGDLSGEAAAAAAAAAEEDVDWFDCDELYRGMAKLEIPSFFGGYGKISALCLSPKSSTVIHHNLPIGLLPLRFCLGSGNGWVAIYLQTLGQYLDISLMNLFTGQNIPFHCFPKNLEFLYDPSHYPFPKSSRLCLRPTQRRVYCLTRGGDVHILRLPTDCNCRRQRTVSFEPLFDKSSMEFYPA</sequence>
<feature type="region of interest" description="Disordered" evidence="5">
    <location>
        <begin position="1"/>
        <end position="36"/>
    </location>
</feature>
<comment type="similarity">
    <text evidence="2">Belongs to the EIN3 family.</text>
</comment>
<protein>
    <recommendedName>
        <fullName evidence="6">Ethylene insensitive 3-like DNA-binding domain-containing protein</fullName>
    </recommendedName>
</protein>
<keyword evidence="3" id="KW-0936">Ethylene signaling pathway</keyword>
<feature type="compositionally biased region" description="Basic residues" evidence="5">
    <location>
        <begin position="18"/>
        <end position="30"/>
    </location>
</feature>
<reference evidence="7 8" key="1">
    <citation type="submission" date="2012-08" db="EMBL/GenBank/DDBJ databases">
        <title>Oryza genome evolution.</title>
        <authorList>
            <person name="Wing R.A."/>
        </authorList>
    </citation>
    <scope>NUCLEOTIDE SEQUENCE</scope>
</reference>
<evidence type="ECO:0000256" key="3">
    <source>
        <dbReference type="ARBA" id="ARBA00022745"/>
    </source>
</evidence>
<dbReference type="AlphaFoldDB" id="A0A0D9WWV6"/>
<reference evidence="8" key="2">
    <citation type="submission" date="2013-12" db="EMBL/GenBank/DDBJ databases">
        <authorList>
            <person name="Yu Y."/>
            <person name="Lee S."/>
            <person name="de Baynast K."/>
            <person name="Wissotski M."/>
            <person name="Liu L."/>
            <person name="Talag J."/>
            <person name="Goicoechea J."/>
            <person name="Angelova A."/>
            <person name="Jetty R."/>
            <person name="Kudrna D."/>
            <person name="Golser W."/>
            <person name="Rivera L."/>
            <person name="Zhang J."/>
            <person name="Wing R."/>
        </authorList>
    </citation>
    <scope>NUCLEOTIDE SEQUENCE</scope>
</reference>
<proteinExistence type="inferred from homology"/>
<dbReference type="Pfam" id="PF04873">
    <property type="entry name" value="EIN3_DNA-bd"/>
    <property type="match status" value="1"/>
</dbReference>
<dbReference type="PANTHER" id="PTHR33305:SF55">
    <property type="entry name" value="OS07G0272500 PROTEIN"/>
    <property type="match status" value="1"/>
</dbReference>
<dbReference type="InterPro" id="IPR023278">
    <property type="entry name" value="Ethylene_insens-like_DNA-bd"/>
</dbReference>
<keyword evidence="4" id="KW-0539">Nucleus</keyword>
<evidence type="ECO:0000256" key="2">
    <source>
        <dbReference type="ARBA" id="ARBA00009416"/>
    </source>
</evidence>
<dbReference type="Gene3D" id="1.10.3180.10">
    <property type="entry name" value="DNA-binding domain of EIN3-like"/>
    <property type="match status" value="1"/>
</dbReference>
<dbReference type="InterPro" id="IPR006957">
    <property type="entry name" value="EIN3"/>
</dbReference>
<dbReference type="GO" id="GO:0009873">
    <property type="term" value="P:ethylene-activated signaling pathway"/>
    <property type="evidence" value="ECO:0007669"/>
    <property type="project" value="UniProtKB-KW"/>
</dbReference>
<reference evidence="7" key="3">
    <citation type="submission" date="2015-04" db="UniProtKB">
        <authorList>
            <consortium name="EnsemblPlants"/>
        </authorList>
    </citation>
    <scope>IDENTIFICATION</scope>
</reference>
<dbReference type="EnsemblPlants" id="LPERR07G06380.1">
    <property type="protein sequence ID" value="LPERR07G06380.1"/>
    <property type="gene ID" value="LPERR07G06380"/>
</dbReference>
<evidence type="ECO:0000256" key="1">
    <source>
        <dbReference type="ARBA" id="ARBA00004123"/>
    </source>
</evidence>
<organism evidence="7 8">
    <name type="scientific">Leersia perrieri</name>
    <dbReference type="NCBI Taxonomy" id="77586"/>
    <lineage>
        <taxon>Eukaryota</taxon>
        <taxon>Viridiplantae</taxon>
        <taxon>Streptophyta</taxon>
        <taxon>Embryophyta</taxon>
        <taxon>Tracheophyta</taxon>
        <taxon>Spermatophyta</taxon>
        <taxon>Magnoliopsida</taxon>
        <taxon>Liliopsida</taxon>
        <taxon>Poales</taxon>
        <taxon>Poaceae</taxon>
        <taxon>BOP clade</taxon>
        <taxon>Oryzoideae</taxon>
        <taxon>Oryzeae</taxon>
        <taxon>Oryzinae</taxon>
        <taxon>Leersia</taxon>
    </lineage>
</organism>
<keyword evidence="8" id="KW-1185">Reference proteome</keyword>
<dbReference type="HOGENOM" id="CLU_734389_0_0_1"/>
<dbReference type="GO" id="GO:0005634">
    <property type="term" value="C:nucleus"/>
    <property type="evidence" value="ECO:0007669"/>
    <property type="project" value="UniProtKB-SubCell"/>
</dbReference>
<dbReference type="Gramene" id="LPERR07G06380.1">
    <property type="protein sequence ID" value="LPERR07G06380.1"/>
    <property type="gene ID" value="LPERR07G06380"/>
</dbReference>
<dbReference type="GO" id="GO:0003677">
    <property type="term" value="F:DNA binding"/>
    <property type="evidence" value="ECO:0007669"/>
    <property type="project" value="TreeGrafter"/>
</dbReference>
<dbReference type="PANTHER" id="PTHR33305">
    <property type="entry name" value="ETHYLENE INSENSITIVE 3-LIKE 2 PROTEIN"/>
    <property type="match status" value="1"/>
</dbReference>
<accession>A0A0D9WWV6</accession>
<dbReference type="eggNOG" id="ENOG502R5A7">
    <property type="taxonomic scope" value="Eukaryota"/>
</dbReference>
<dbReference type="STRING" id="77586.A0A0D9WWV6"/>
<evidence type="ECO:0000313" key="8">
    <source>
        <dbReference type="Proteomes" id="UP000032180"/>
    </source>
</evidence>
<dbReference type="Proteomes" id="UP000032180">
    <property type="component" value="Chromosome 7"/>
</dbReference>
<dbReference type="InterPro" id="IPR047091">
    <property type="entry name" value="EIN3-like_DNA-bd"/>
</dbReference>
<comment type="subcellular location">
    <subcellularLocation>
        <location evidence="1">Nucleus</location>
    </subcellularLocation>
</comment>
<name>A0A0D9WWV6_9ORYZ</name>